<evidence type="ECO:0000256" key="2">
    <source>
        <dbReference type="ARBA" id="ARBA00022598"/>
    </source>
</evidence>
<accession>A0A418WMH4</accession>
<dbReference type="Proteomes" id="UP000286100">
    <property type="component" value="Unassembled WGS sequence"/>
</dbReference>
<evidence type="ECO:0000313" key="6">
    <source>
        <dbReference type="Proteomes" id="UP000286100"/>
    </source>
</evidence>
<dbReference type="InterPro" id="IPR000873">
    <property type="entry name" value="AMP-dep_synth/lig_dom"/>
</dbReference>
<dbReference type="Pfam" id="PF00501">
    <property type="entry name" value="AMP-binding"/>
    <property type="match status" value="1"/>
</dbReference>
<dbReference type="Gene3D" id="3.40.50.12780">
    <property type="entry name" value="N-terminal domain of ligase-like"/>
    <property type="match status" value="1"/>
</dbReference>
<evidence type="ECO:0000256" key="1">
    <source>
        <dbReference type="ARBA" id="ARBA00006432"/>
    </source>
</evidence>
<sequence length="498" mass="53077">MNIALFLEMAADAAPDRIGLVCDGKRWSYAELLAGARGAAKLIRESGCEHVALLDESSEAAVMALFGAALAGVPYVPLNYRLADADLSALLARITPAVIIGDTERVKRLCPSEANRVLSRSAFVTAAIASGTAAPTEGDEGEGIAIQLFTSGTTAAPKAAILRHANLVSYILGTVEFASAPEEDAALVSVPPYHIAGIAALLSSIYAQRRILMLPAFDPAAWLDLAAAERASNAFVVPTMLSRIIEAMDKRAAPDVSSLRSVAYGGGKMPLELIHRALDLFPETGFTNAYGLTETSSTIALLGPDEHRAAHASDDEAVRARLASVGKPLPTVEIEIRDEDGKPLPPGERGEIYVRGEQVSGEYKERSALDADGWFPTRDAGWIDEEGYLFLSGRADDVIVRGGENISPGEIEDVLLTHPAIADVAAVAIPSLEWGEAVGITIVVREGHGQPAEAELKELVRARLRSSRVPEKILFADTLPYNEMGKLLRREIKKLFAG</sequence>
<organism evidence="5 6">
    <name type="scientific">Sphingomonas cavernae</name>
    <dbReference type="NCBI Taxonomy" id="2320861"/>
    <lineage>
        <taxon>Bacteria</taxon>
        <taxon>Pseudomonadati</taxon>
        <taxon>Pseudomonadota</taxon>
        <taxon>Alphaproteobacteria</taxon>
        <taxon>Sphingomonadales</taxon>
        <taxon>Sphingomonadaceae</taxon>
        <taxon>Sphingomonas</taxon>
    </lineage>
</organism>
<evidence type="ECO:0000259" key="4">
    <source>
        <dbReference type="Pfam" id="PF13193"/>
    </source>
</evidence>
<keyword evidence="2 5" id="KW-0436">Ligase</keyword>
<dbReference type="PANTHER" id="PTHR43201">
    <property type="entry name" value="ACYL-COA SYNTHETASE"/>
    <property type="match status" value="1"/>
</dbReference>
<reference evidence="5 6" key="1">
    <citation type="submission" date="2018-09" db="EMBL/GenBank/DDBJ databases">
        <authorList>
            <person name="Zhu H."/>
        </authorList>
    </citation>
    <scope>NUCLEOTIDE SEQUENCE [LARGE SCALE GENOMIC DNA]</scope>
    <source>
        <strain evidence="5 6">K2R01-6</strain>
    </source>
</reference>
<proteinExistence type="inferred from homology"/>
<dbReference type="GO" id="GO:0006631">
    <property type="term" value="P:fatty acid metabolic process"/>
    <property type="evidence" value="ECO:0007669"/>
    <property type="project" value="TreeGrafter"/>
</dbReference>
<dbReference type="AlphaFoldDB" id="A0A418WMH4"/>
<dbReference type="SUPFAM" id="SSF56801">
    <property type="entry name" value="Acetyl-CoA synthetase-like"/>
    <property type="match status" value="1"/>
</dbReference>
<dbReference type="InterPro" id="IPR025110">
    <property type="entry name" value="AMP-bd_C"/>
</dbReference>
<dbReference type="Pfam" id="PF13193">
    <property type="entry name" value="AMP-binding_C"/>
    <property type="match status" value="1"/>
</dbReference>
<name>A0A418WMH4_9SPHN</name>
<dbReference type="PANTHER" id="PTHR43201:SF5">
    <property type="entry name" value="MEDIUM-CHAIN ACYL-COA LIGASE ACSF2, MITOCHONDRIAL"/>
    <property type="match status" value="1"/>
</dbReference>
<dbReference type="GO" id="GO:0031956">
    <property type="term" value="F:medium-chain fatty acid-CoA ligase activity"/>
    <property type="evidence" value="ECO:0007669"/>
    <property type="project" value="TreeGrafter"/>
</dbReference>
<evidence type="ECO:0000259" key="3">
    <source>
        <dbReference type="Pfam" id="PF00501"/>
    </source>
</evidence>
<dbReference type="EMBL" id="QYUM01000003">
    <property type="protein sequence ID" value="RJF91200.1"/>
    <property type="molecule type" value="Genomic_DNA"/>
</dbReference>
<gene>
    <name evidence="5" type="ORF">D3876_13865</name>
</gene>
<dbReference type="InterPro" id="IPR042099">
    <property type="entry name" value="ANL_N_sf"/>
</dbReference>
<comment type="similarity">
    <text evidence="1">Belongs to the ATP-dependent AMP-binding enzyme family.</text>
</comment>
<feature type="domain" description="AMP-binding enzyme C-terminal" evidence="4">
    <location>
        <begin position="410"/>
        <end position="486"/>
    </location>
</feature>
<dbReference type="RefSeq" id="WP_119763076.1">
    <property type="nucleotide sequence ID" value="NZ_QYUM01000003.1"/>
</dbReference>
<comment type="caution">
    <text evidence="5">The sequence shown here is derived from an EMBL/GenBank/DDBJ whole genome shotgun (WGS) entry which is preliminary data.</text>
</comment>
<keyword evidence="6" id="KW-1185">Reference proteome</keyword>
<dbReference type="OrthoDB" id="7056261at2"/>
<protein>
    <submittedName>
        <fullName evidence="5">Long-chain fatty acid--CoA ligase</fullName>
    </submittedName>
</protein>
<evidence type="ECO:0000313" key="5">
    <source>
        <dbReference type="EMBL" id="RJF91200.1"/>
    </source>
</evidence>
<dbReference type="InterPro" id="IPR045851">
    <property type="entry name" value="AMP-bd_C_sf"/>
</dbReference>
<feature type="domain" description="AMP-dependent synthetase/ligase" evidence="3">
    <location>
        <begin position="8"/>
        <end position="363"/>
    </location>
</feature>
<dbReference type="Gene3D" id="3.30.300.30">
    <property type="match status" value="1"/>
</dbReference>